<dbReference type="InterPro" id="IPR011990">
    <property type="entry name" value="TPR-like_helical_dom_sf"/>
</dbReference>
<dbReference type="KEGG" id="zga:ZOBELLIA_3894"/>
<keyword evidence="8" id="KW-0449">Lipoprotein</keyword>
<evidence type="ECO:0000256" key="2">
    <source>
        <dbReference type="ARBA" id="ARBA00006275"/>
    </source>
</evidence>
<dbReference type="PROSITE" id="PS51257">
    <property type="entry name" value="PROKAR_LIPOPROTEIN"/>
    <property type="match status" value="1"/>
</dbReference>
<feature type="domain" description="SusD-like N-terminal" evidence="7">
    <location>
        <begin position="96"/>
        <end position="224"/>
    </location>
</feature>
<feature type="domain" description="RagB/SusD" evidence="6">
    <location>
        <begin position="276"/>
        <end position="557"/>
    </location>
</feature>
<evidence type="ECO:0000313" key="9">
    <source>
        <dbReference type="Proteomes" id="UP000008898"/>
    </source>
</evidence>
<dbReference type="GO" id="GO:0009279">
    <property type="term" value="C:cell outer membrane"/>
    <property type="evidence" value="ECO:0007669"/>
    <property type="project" value="UniProtKB-SubCell"/>
</dbReference>
<evidence type="ECO:0000259" key="7">
    <source>
        <dbReference type="Pfam" id="PF14322"/>
    </source>
</evidence>
<accession>G0L886</accession>
<dbReference type="Proteomes" id="UP000008898">
    <property type="component" value="Chromosome"/>
</dbReference>
<dbReference type="Gene3D" id="1.25.40.390">
    <property type="match status" value="1"/>
</dbReference>
<dbReference type="InterPro" id="IPR033985">
    <property type="entry name" value="SusD-like_N"/>
</dbReference>
<proteinExistence type="inferred from homology"/>
<sequence length="557" mass="62491">MKKLFILSIVISGMFTACDDSLLDVKPSTFISNESIWEEEGLIEQNLANIYGTTLTPFTRKGDLYDIPAFSHIDLATDDGNGKIDAAIQLFNTGGITPSNAPYANEFWSENYKLIRRANVFLEGVAKVSDDVIAADKVATYIAEVRFLRAFAYFELVKTFGGVPLIDRVQGISDDDILLPRNSIEEVYTFIFSECDFAADNLETDVISGHASKGAALALKSKAMLYYASPLNNPGNDIARWSDAADAAKDVMDLGKYGLFPDYRGLFLAANEGNEESIFERQFQFPESVHTIDVTWGMWFRSVPGAGTWGGFSPTQDIVDAYEMTNGLPINDSSSGYDPNDPYKNRDSRLDATIVYNGSSWRGVENVGFYTDYSEDPQLAGNAHTNKAVNCGYGLKKFDEEAPIGTALSNGSYAQENNYMLFRYAEVLLNYAEAQNEAVGPDQGVYDAINQVRNRAGQPNLPEGLSKDEMRSRIWNERRVELVYEEHRFFDVRRWKKGMEVFNKPIHEALAVRQSDGSFVYTYPEKEDRTYREHFDFLPIPIGEIEKNPNLVQNPGY</sequence>
<evidence type="ECO:0000256" key="1">
    <source>
        <dbReference type="ARBA" id="ARBA00004442"/>
    </source>
</evidence>
<protein>
    <submittedName>
        <fullName evidence="8">SusD/RagB family lipoprotein</fullName>
    </submittedName>
</protein>
<dbReference type="InterPro" id="IPR012944">
    <property type="entry name" value="SusD_RagB_dom"/>
</dbReference>
<dbReference type="CDD" id="cd08977">
    <property type="entry name" value="SusD"/>
    <property type="match status" value="1"/>
</dbReference>
<evidence type="ECO:0000256" key="3">
    <source>
        <dbReference type="ARBA" id="ARBA00022729"/>
    </source>
</evidence>
<dbReference type="RefSeq" id="WP_013995222.1">
    <property type="nucleotide sequence ID" value="NC_015844.1"/>
</dbReference>
<dbReference type="Pfam" id="PF14322">
    <property type="entry name" value="SusD-like_3"/>
    <property type="match status" value="1"/>
</dbReference>
<dbReference type="SUPFAM" id="SSF48452">
    <property type="entry name" value="TPR-like"/>
    <property type="match status" value="1"/>
</dbReference>
<keyword evidence="4" id="KW-0472">Membrane</keyword>
<organism evidence="8 9">
    <name type="scientific">Zobellia galactanivorans (strain DSM 12802 / CCUG 47099 / CIP 106680 / NCIMB 13871 / Dsij)</name>
    <dbReference type="NCBI Taxonomy" id="63186"/>
    <lineage>
        <taxon>Bacteria</taxon>
        <taxon>Pseudomonadati</taxon>
        <taxon>Bacteroidota</taxon>
        <taxon>Flavobacteriia</taxon>
        <taxon>Flavobacteriales</taxon>
        <taxon>Flavobacteriaceae</taxon>
        <taxon>Zobellia</taxon>
    </lineage>
</organism>
<keyword evidence="9" id="KW-1185">Reference proteome</keyword>
<comment type="similarity">
    <text evidence="2">Belongs to the SusD family.</text>
</comment>
<dbReference type="Pfam" id="PF07980">
    <property type="entry name" value="SusD_RagB"/>
    <property type="match status" value="1"/>
</dbReference>
<reference evidence="8 9" key="2">
    <citation type="journal article" date="2012" name="Environ. Microbiol.">
        <title>Characterization of the first alginolytic operons in a marine bacterium: from their emergence in marine Flavobacteriia to their independent transfers to marine Proteobacteria and human gut Bacteroides.</title>
        <authorList>
            <person name="Thomas F."/>
            <person name="Barbeyron T."/>
            <person name="Tonon T."/>
            <person name="Genicot S."/>
            <person name="Czjzek M."/>
            <person name="Michel G."/>
        </authorList>
    </citation>
    <scope>NUCLEOTIDE SEQUENCE [LARGE SCALE GENOMIC DNA]</scope>
    <source>
        <strain evidence="9">DSM 12802 / CCUG 47099 / CIP 106680 / NCIMB 13871 / Dsij</strain>
    </source>
</reference>
<comment type="subcellular location">
    <subcellularLocation>
        <location evidence="1">Cell outer membrane</location>
    </subcellularLocation>
</comment>
<dbReference type="OrthoDB" id="5694214at2"/>
<evidence type="ECO:0000256" key="4">
    <source>
        <dbReference type="ARBA" id="ARBA00023136"/>
    </source>
</evidence>
<keyword evidence="5" id="KW-0998">Cell outer membrane</keyword>
<dbReference type="EMBL" id="FP476056">
    <property type="protein sequence ID" value="CAZ98032.1"/>
    <property type="molecule type" value="Genomic_DNA"/>
</dbReference>
<name>G0L886_ZOBGA</name>
<gene>
    <name evidence="8" type="ordered locus">zobellia_3894</name>
</gene>
<dbReference type="STRING" id="63186.ZOBELLIA_3894"/>
<dbReference type="HOGENOM" id="CLU_015553_0_3_10"/>
<dbReference type="PATRIC" id="fig|63186.3.peg.3813"/>
<evidence type="ECO:0000259" key="6">
    <source>
        <dbReference type="Pfam" id="PF07980"/>
    </source>
</evidence>
<reference evidence="9" key="1">
    <citation type="submission" date="2009-07" db="EMBL/GenBank/DDBJ databases">
        <title>Complete genome sequence of Zobellia galactanivorans Dsij.</title>
        <authorList>
            <consortium name="Genoscope - CEA"/>
        </authorList>
    </citation>
    <scope>NUCLEOTIDE SEQUENCE [LARGE SCALE GENOMIC DNA]</scope>
    <source>
        <strain evidence="9">DSM 12802 / CCUG 47099 / CIP 106680 / NCIMB 13871 / Dsij</strain>
    </source>
</reference>
<dbReference type="AlphaFoldDB" id="G0L886"/>
<keyword evidence="3" id="KW-0732">Signal</keyword>
<evidence type="ECO:0000313" key="8">
    <source>
        <dbReference type="EMBL" id="CAZ98032.1"/>
    </source>
</evidence>
<evidence type="ECO:0000256" key="5">
    <source>
        <dbReference type="ARBA" id="ARBA00023237"/>
    </source>
</evidence>